<dbReference type="NCBIfam" id="NF002325">
    <property type="entry name" value="PRK01278.1"/>
    <property type="match status" value="1"/>
</dbReference>
<dbReference type="RefSeq" id="WP_116270275.1">
    <property type="nucleotide sequence ID" value="NZ_BGZJ01000001.1"/>
</dbReference>
<dbReference type="InterPro" id="IPR049704">
    <property type="entry name" value="Aminotrans_3_PPA_site"/>
</dbReference>
<evidence type="ECO:0000256" key="8">
    <source>
        <dbReference type="ARBA" id="ARBA00022679"/>
    </source>
</evidence>
<dbReference type="GO" id="GO:0006526">
    <property type="term" value="P:L-arginine biosynthetic process"/>
    <property type="evidence" value="ECO:0007669"/>
    <property type="project" value="UniProtKB-KW"/>
</dbReference>
<dbReference type="InterPro" id="IPR004636">
    <property type="entry name" value="AcOrn/SuccOrn_fam"/>
</dbReference>
<comment type="pathway">
    <text evidence="10">Amino-acid biosynthesis.</text>
</comment>
<comment type="similarity">
    <text evidence="12">Belongs to the class-III pyridoxal-phosphate-dependent aminotransferase family.</text>
</comment>
<comment type="caution">
    <text evidence="13">The sequence shown here is derived from an EMBL/GenBank/DDBJ whole genome shotgun (WGS) entry which is preliminary data.</text>
</comment>
<evidence type="ECO:0000256" key="11">
    <source>
        <dbReference type="ARBA" id="ARBA00049111"/>
    </source>
</evidence>
<keyword evidence="6 13" id="KW-0032">Aminotransferase</keyword>
<dbReference type="Proteomes" id="UP000266091">
    <property type="component" value="Unassembled WGS sequence"/>
</dbReference>
<organism evidence="13 14">
    <name type="scientific">Mesosutterella multiformis</name>
    <dbReference type="NCBI Taxonomy" id="2259133"/>
    <lineage>
        <taxon>Bacteria</taxon>
        <taxon>Pseudomonadati</taxon>
        <taxon>Pseudomonadota</taxon>
        <taxon>Betaproteobacteria</taxon>
        <taxon>Burkholderiales</taxon>
        <taxon>Sutterellaceae</taxon>
        <taxon>Mesosutterella</taxon>
    </lineage>
</organism>
<name>A0A388SCH6_9BURK</name>
<keyword evidence="7" id="KW-0028">Amino-acid biosynthesis</keyword>
<dbReference type="InterPro" id="IPR005814">
    <property type="entry name" value="Aminotrans_3"/>
</dbReference>
<dbReference type="PANTHER" id="PTHR11986:SF79">
    <property type="entry name" value="ACETYLORNITHINE AMINOTRANSFERASE, MITOCHONDRIAL"/>
    <property type="match status" value="1"/>
</dbReference>
<dbReference type="GO" id="GO:0042802">
    <property type="term" value="F:identical protein binding"/>
    <property type="evidence" value="ECO:0007669"/>
    <property type="project" value="TreeGrafter"/>
</dbReference>
<keyword evidence="14" id="KW-1185">Reference proteome</keyword>
<dbReference type="GO" id="GO:0045303">
    <property type="term" value="F:diaminobutyrate-2-oxoglutarate transaminase activity"/>
    <property type="evidence" value="ECO:0007669"/>
    <property type="project" value="UniProtKB-EC"/>
</dbReference>
<dbReference type="FunFam" id="3.40.640.10:FF:000004">
    <property type="entry name" value="Acetylornithine aminotransferase"/>
    <property type="match status" value="1"/>
</dbReference>
<dbReference type="InterPro" id="IPR015422">
    <property type="entry name" value="PyrdxlP-dep_Trfase_small"/>
</dbReference>
<dbReference type="PANTHER" id="PTHR11986">
    <property type="entry name" value="AMINOTRANSFERASE CLASS III"/>
    <property type="match status" value="1"/>
</dbReference>
<evidence type="ECO:0000256" key="12">
    <source>
        <dbReference type="RuleBase" id="RU003560"/>
    </source>
</evidence>
<dbReference type="Pfam" id="PF00202">
    <property type="entry name" value="Aminotran_3"/>
    <property type="match status" value="1"/>
</dbReference>
<evidence type="ECO:0000256" key="7">
    <source>
        <dbReference type="ARBA" id="ARBA00022605"/>
    </source>
</evidence>
<dbReference type="InterPro" id="IPR050103">
    <property type="entry name" value="Class-III_PLP-dep_AT"/>
</dbReference>
<dbReference type="GO" id="GO:0030170">
    <property type="term" value="F:pyridoxal phosphate binding"/>
    <property type="evidence" value="ECO:0007669"/>
    <property type="project" value="InterPro"/>
</dbReference>
<dbReference type="NCBIfam" id="TIGR00707">
    <property type="entry name" value="argD"/>
    <property type="match status" value="1"/>
</dbReference>
<dbReference type="OrthoDB" id="3398487at2"/>
<dbReference type="AlphaFoldDB" id="A0A388SCH6"/>
<dbReference type="EMBL" id="BGZJ01000001">
    <property type="protein sequence ID" value="GBO93998.1"/>
    <property type="molecule type" value="Genomic_DNA"/>
</dbReference>
<evidence type="ECO:0000256" key="2">
    <source>
        <dbReference type="ARBA" id="ARBA00004946"/>
    </source>
</evidence>
<keyword evidence="9 12" id="KW-0663">Pyridoxal phosphate</keyword>
<evidence type="ECO:0000256" key="1">
    <source>
        <dbReference type="ARBA" id="ARBA00001933"/>
    </source>
</evidence>
<evidence type="ECO:0000256" key="4">
    <source>
        <dbReference type="ARBA" id="ARBA00014798"/>
    </source>
</evidence>
<comment type="cofactor">
    <cofactor evidence="1">
        <name>pyridoxal 5'-phosphate</name>
        <dbReference type="ChEBI" id="CHEBI:597326"/>
    </cofactor>
</comment>
<protein>
    <recommendedName>
        <fullName evidence="4">Diaminobutyrate--2-oxoglutarate transaminase</fullName>
        <ecNumber evidence="3">2.6.1.76</ecNumber>
    </recommendedName>
</protein>
<accession>A0A388SCH6</accession>
<sequence>MTNNIKTLDSQYIANTYSRYPVQIVDGEGSILTDENGKHYIDLGSGIGVNIFGQKDPAWIEAVQTQLHRFQHTSNLYYSAPDAELAEFLCERTGLKKVFFSNSGAEANECAIKAARAYAAAKKGKEWSTIVTLRDSFHGRTLTTLAATGQDMFHQDFLPLTPGFVHAEPDDLEGLKQIVRENRVAGILIECVQGEGGVRALSDAYVKGVAELCEKEDIVFMTDEVQCGNGRTGKLYAYEHYGVLPDVVSTAKGLGGGLPIGATMLGMKVENVFTPGKNGSTFGGNPIVCAGALSILKRLDDKFLAEVTRKGNFVKEYLAGKPGIERVSGLGLMIGVKTVKSENEVVAKMMENGVLALTAHGGMVRLLPPLNISDADLKKALDVLLAAAA</sequence>
<comment type="catalytic activity">
    <reaction evidence="11">
        <text>L-2,4-diaminobutanoate + 2-oxoglutarate = L-aspartate 4-semialdehyde + L-glutamate</text>
        <dbReference type="Rhea" id="RHEA:11160"/>
        <dbReference type="ChEBI" id="CHEBI:16810"/>
        <dbReference type="ChEBI" id="CHEBI:29985"/>
        <dbReference type="ChEBI" id="CHEBI:58761"/>
        <dbReference type="ChEBI" id="CHEBI:537519"/>
        <dbReference type="EC" id="2.6.1.76"/>
    </reaction>
</comment>
<dbReference type="PROSITE" id="PS00600">
    <property type="entry name" value="AA_TRANSFER_CLASS_3"/>
    <property type="match status" value="1"/>
</dbReference>
<dbReference type="Gene3D" id="3.40.640.10">
    <property type="entry name" value="Type I PLP-dependent aspartate aminotransferase-like (Major domain)"/>
    <property type="match status" value="1"/>
</dbReference>
<dbReference type="Gene3D" id="3.90.1150.10">
    <property type="entry name" value="Aspartate Aminotransferase, domain 1"/>
    <property type="match status" value="1"/>
</dbReference>
<evidence type="ECO:0000313" key="14">
    <source>
        <dbReference type="Proteomes" id="UP000266091"/>
    </source>
</evidence>
<dbReference type="PIRSF" id="PIRSF000521">
    <property type="entry name" value="Transaminase_4ab_Lys_Orn"/>
    <property type="match status" value="1"/>
</dbReference>
<evidence type="ECO:0000256" key="3">
    <source>
        <dbReference type="ARBA" id="ARBA00013155"/>
    </source>
</evidence>
<comment type="pathway">
    <text evidence="2">Amine and polyamine biosynthesis; ectoine biosynthesis; L-ectoine from L-aspartate 4-semialdehyde: step 1/3.</text>
</comment>
<gene>
    <name evidence="13" type="primary">argD</name>
    <name evidence="13" type="ORF">MESMUL_13520</name>
</gene>
<evidence type="ECO:0000256" key="10">
    <source>
        <dbReference type="ARBA" id="ARBA00029440"/>
    </source>
</evidence>
<proteinExistence type="inferred from homology"/>
<dbReference type="EC" id="2.6.1.76" evidence="3"/>
<dbReference type="InterPro" id="IPR015421">
    <property type="entry name" value="PyrdxlP-dep_Trfase_major"/>
</dbReference>
<dbReference type="CDD" id="cd00610">
    <property type="entry name" value="OAT_like"/>
    <property type="match status" value="1"/>
</dbReference>
<evidence type="ECO:0000313" key="13">
    <source>
        <dbReference type="EMBL" id="GBO93998.1"/>
    </source>
</evidence>
<dbReference type="InterPro" id="IPR015424">
    <property type="entry name" value="PyrdxlP-dep_Trfase"/>
</dbReference>
<keyword evidence="8 13" id="KW-0808">Transferase</keyword>
<evidence type="ECO:0000256" key="9">
    <source>
        <dbReference type="ARBA" id="ARBA00022898"/>
    </source>
</evidence>
<evidence type="ECO:0000256" key="5">
    <source>
        <dbReference type="ARBA" id="ARBA00022571"/>
    </source>
</evidence>
<dbReference type="SUPFAM" id="SSF53383">
    <property type="entry name" value="PLP-dependent transferases"/>
    <property type="match status" value="1"/>
</dbReference>
<evidence type="ECO:0000256" key="6">
    <source>
        <dbReference type="ARBA" id="ARBA00022576"/>
    </source>
</evidence>
<keyword evidence="5" id="KW-0055">Arginine biosynthesis</keyword>
<reference evidence="13 14" key="1">
    <citation type="journal article" date="2018" name="Int. J. Syst. Evol. Microbiol.">
        <title>Mesosutterella multiformis gen. nov., sp. nov., a member of the family Sutterellaceae and Sutterella megalosphaeroides sp. nov., isolated from human faeces.</title>
        <authorList>
            <person name="Sakamoto M."/>
            <person name="Ikeyama N."/>
            <person name="Kunihiro T."/>
            <person name="Iino T."/>
            <person name="Yuki M."/>
            <person name="Ohkuma M."/>
        </authorList>
    </citation>
    <scope>NUCLEOTIDE SEQUENCE [LARGE SCALE GENOMIC DNA]</scope>
    <source>
        <strain evidence="13 14">4NBBH2</strain>
    </source>
</reference>